<dbReference type="STRING" id="1217970.SAMN05444002_2707"/>
<proteinExistence type="predicted"/>
<feature type="transmembrane region" description="Helical" evidence="1">
    <location>
        <begin position="69"/>
        <end position="88"/>
    </location>
</feature>
<evidence type="ECO:0000313" key="3">
    <source>
        <dbReference type="Proteomes" id="UP000184932"/>
    </source>
</evidence>
<name>A0A1N6GRL5_9RHOB</name>
<sequence length="91" mass="10245">MGLIRLVVVGFIVLTVIYLCISIYSRSVRREKLENRWAEDHPDGGDPAARTAYIEQGMTQYHSGLRKKLILLVYVIPVIAVGVILYLTNAN</sequence>
<keyword evidence="3" id="KW-1185">Reference proteome</keyword>
<evidence type="ECO:0008006" key="4">
    <source>
        <dbReference type="Google" id="ProtNLM"/>
    </source>
</evidence>
<keyword evidence="1" id="KW-1133">Transmembrane helix</keyword>
<dbReference type="RefSeq" id="WP_074256696.1">
    <property type="nucleotide sequence ID" value="NZ_FSRL01000001.1"/>
</dbReference>
<protein>
    <recommendedName>
        <fullName evidence="4">Cation/multidrug efflux pump</fullName>
    </recommendedName>
</protein>
<dbReference type="Proteomes" id="UP000184932">
    <property type="component" value="Unassembled WGS sequence"/>
</dbReference>
<keyword evidence="1" id="KW-0812">Transmembrane</keyword>
<keyword evidence="1" id="KW-0472">Membrane</keyword>
<gene>
    <name evidence="2" type="ORF">SAMN05444002_2707</name>
</gene>
<dbReference type="EMBL" id="FSRL01000001">
    <property type="protein sequence ID" value="SIO10015.1"/>
    <property type="molecule type" value="Genomic_DNA"/>
</dbReference>
<accession>A0A1N6GRL5</accession>
<evidence type="ECO:0000256" key="1">
    <source>
        <dbReference type="SAM" id="Phobius"/>
    </source>
</evidence>
<organism evidence="2 3">
    <name type="scientific">Vannielia litorea</name>
    <dbReference type="NCBI Taxonomy" id="1217970"/>
    <lineage>
        <taxon>Bacteria</taxon>
        <taxon>Pseudomonadati</taxon>
        <taxon>Pseudomonadota</taxon>
        <taxon>Alphaproteobacteria</taxon>
        <taxon>Rhodobacterales</taxon>
        <taxon>Paracoccaceae</taxon>
        <taxon>Vannielia</taxon>
    </lineage>
</organism>
<evidence type="ECO:0000313" key="2">
    <source>
        <dbReference type="EMBL" id="SIO10015.1"/>
    </source>
</evidence>
<feature type="transmembrane region" description="Helical" evidence="1">
    <location>
        <begin position="6"/>
        <end position="24"/>
    </location>
</feature>
<reference evidence="3" key="1">
    <citation type="submission" date="2016-11" db="EMBL/GenBank/DDBJ databases">
        <authorList>
            <person name="Varghese N."/>
            <person name="Submissions S."/>
        </authorList>
    </citation>
    <scope>NUCLEOTIDE SEQUENCE [LARGE SCALE GENOMIC DNA]</scope>
    <source>
        <strain evidence="3">DSM 29440</strain>
    </source>
</reference>
<dbReference type="OrthoDB" id="7632202at2"/>
<dbReference type="AlphaFoldDB" id="A0A1N6GRL5"/>